<dbReference type="Proteomes" id="UP000094056">
    <property type="component" value="Unassembled WGS sequence"/>
</dbReference>
<gene>
    <name evidence="1" type="ORF">SCARUB_00988</name>
</gene>
<sequence>MYNNTISQPGQARTKKVNNSFILTCPGCQMKTYGFQTLAQTAGQAFP</sequence>
<organism evidence="1 2">
    <name type="scientific">Candidatus Scalindua rubra</name>
    <dbReference type="NCBI Taxonomy" id="1872076"/>
    <lineage>
        <taxon>Bacteria</taxon>
        <taxon>Pseudomonadati</taxon>
        <taxon>Planctomycetota</taxon>
        <taxon>Candidatus Brocadiia</taxon>
        <taxon>Candidatus Brocadiales</taxon>
        <taxon>Candidatus Scalinduaceae</taxon>
        <taxon>Candidatus Scalindua</taxon>
    </lineage>
</organism>
<name>A0A1E3XDW3_9BACT</name>
<protein>
    <submittedName>
        <fullName evidence="1">Uncharacterized protein</fullName>
    </submittedName>
</protein>
<reference evidence="1 2" key="1">
    <citation type="submission" date="2016-07" db="EMBL/GenBank/DDBJ databases">
        <title>Draft genome of Scalindua rubra, obtained from a brine-seawater interface in the Red Sea, sheds light on salt adaptation in anammox bacteria.</title>
        <authorList>
            <person name="Speth D.R."/>
            <person name="Lagkouvardos I."/>
            <person name="Wang Y."/>
            <person name="Qian P.-Y."/>
            <person name="Dutilh B.E."/>
            <person name="Jetten M.S."/>
        </authorList>
    </citation>
    <scope>NUCLEOTIDE SEQUENCE [LARGE SCALE GENOMIC DNA]</scope>
    <source>
        <strain evidence="1">BSI-1</strain>
    </source>
</reference>
<proteinExistence type="predicted"/>
<dbReference type="EMBL" id="MAYW01000018">
    <property type="protein sequence ID" value="ODS33827.1"/>
    <property type="molecule type" value="Genomic_DNA"/>
</dbReference>
<evidence type="ECO:0000313" key="1">
    <source>
        <dbReference type="EMBL" id="ODS33827.1"/>
    </source>
</evidence>
<accession>A0A1E3XDW3</accession>
<comment type="caution">
    <text evidence="1">The sequence shown here is derived from an EMBL/GenBank/DDBJ whole genome shotgun (WGS) entry which is preliminary data.</text>
</comment>
<dbReference type="AlphaFoldDB" id="A0A1E3XDW3"/>
<evidence type="ECO:0000313" key="2">
    <source>
        <dbReference type="Proteomes" id="UP000094056"/>
    </source>
</evidence>